<proteinExistence type="predicted"/>
<reference evidence="1" key="1">
    <citation type="journal article" date="2021" name="Genome Biol. Evol.">
        <title>A High-Quality Reference Genome for a Parasitic Bivalve with Doubly Uniparental Inheritance (Bivalvia: Unionida).</title>
        <authorList>
            <person name="Smith C.H."/>
        </authorList>
    </citation>
    <scope>NUCLEOTIDE SEQUENCE</scope>
    <source>
        <strain evidence="1">CHS0354</strain>
    </source>
</reference>
<comment type="caution">
    <text evidence="1">The sequence shown here is derived from an EMBL/GenBank/DDBJ whole genome shotgun (WGS) entry which is preliminary data.</text>
</comment>
<evidence type="ECO:0000313" key="2">
    <source>
        <dbReference type="Proteomes" id="UP001195483"/>
    </source>
</evidence>
<sequence>MKAGLSVLFKSGSDPVHCTSPAFTGSSLWCPLVVVEETGEAPCPEQLYLRLNAGHPCLLEDFSVGDEVTPVDVEDGAKGVLIEAFKEAEMTAIGDPGFCAI</sequence>
<gene>
    <name evidence="1" type="ORF">CHS0354_016211</name>
</gene>
<accession>A0AAE0RXA5</accession>
<evidence type="ECO:0000313" key="1">
    <source>
        <dbReference type="EMBL" id="KAK3581367.1"/>
    </source>
</evidence>
<dbReference type="Proteomes" id="UP001195483">
    <property type="component" value="Unassembled WGS sequence"/>
</dbReference>
<protein>
    <submittedName>
        <fullName evidence="1">Uncharacterized protein</fullName>
    </submittedName>
</protein>
<name>A0AAE0RXA5_9BIVA</name>
<organism evidence="1 2">
    <name type="scientific">Potamilus streckersoni</name>
    <dbReference type="NCBI Taxonomy" id="2493646"/>
    <lineage>
        <taxon>Eukaryota</taxon>
        <taxon>Metazoa</taxon>
        <taxon>Spiralia</taxon>
        <taxon>Lophotrochozoa</taxon>
        <taxon>Mollusca</taxon>
        <taxon>Bivalvia</taxon>
        <taxon>Autobranchia</taxon>
        <taxon>Heteroconchia</taxon>
        <taxon>Palaeoheterodonta</taxon>
        <taxon>Unionida</taxon>
        <taxon>Unionoidea</taxon>
        <taxon>Unionidae</taxon>
        <taxon>Ambleminae</taxon>
        <taxon>Lampsilini</taxon>
        <taxon>Potamilus</taxon>
    </lineage>
</organism>
<reference evidence="1" key="3">
    <citation type="submission" date="2023-05" db="EMBL/GenBank/DDBJ databases">
        <authorList>
            <person name="Smith C.H."/>
        </authorList>
    </citation>
    <scope>NUCLEOTIDE SEQUENCE</scope>
    <source>
        <strain evidence="1">CHS0354</strain>
        <tissue evidence="1">Mantle</tissue>
    </source>
</reference>
<keyword evidence="2" id="KW-1185">Reference proteome</keyword>
<dbReference type="AlphaFoldDB" id="A0AAE0RXA5"/>
<dbReference type="EMBL" id="JAEAOA010001006">
    <property type="protein sequence ID" value="KAK3581367.1"/>
    <property type="molecule type" value="Genomic_DNA"/>
</dbReference>
<reference evidence="1" key="2">
    <citation type="journal article" date="2021" name="Genome Biol. Evol.">
        <title>Developing a high-quality reference genome for a parasitic bivalve with doubly uniparental inheritance (Bivalvia: Unionida).</title>
        <authorList>
            <person name="Smith C.H."/>
        </authorList>
    </citation>
    <scope>NUCLEOTIDE SEQUENCE</scope>
    <source>
        <strain evidence="1">CHS0354</strain>
        <tissue evidence="1">Mantle</tissue>
    </source>
</reference>